<dbReference type="STRING" id="1305675.BFG57_14495"/>
<gene>
    <name evidence="2" type="ORF">BFG57_14495</name>
</gene>
<dbReference type="RefSeq" id="WP_069717061.1">
    <property type="nucleotide sequence ID" value="NZ_MJEH01000021.1"/>
</dbReference>
<organism evidence="2 3">
    <name type="scientific">Bacillus solimangrovi</name>
    <dbReference type="NCBI Taxonomy" id="1305675"/>
    <lineage>
        <taxon>Bacteria</taxon>
        <taxon>Bacillati</taxon>
        <taxon>Bacillota</taxon>
        <taxon>Bacilli</taxon>
        <taxon>Bacillales</taxon>
        <taxon>Bacillaceae</taxon>
        <taxon>Bacillus</taxon>
    </lineage>
</organism>
<reference evidence="2 3" key="1">
    <citation type="submission" date="2016-08" db="EMBL/GenBank/DDBJ databases">
        <title>Genome of Bacillus solimangrovi GH2-4.</title>
        <authorList>
            <person name="Lim S."/>
            <person name="Kim B.-C."/>
        </authorList>
    </citation>
    <scope>NUCLEOTIDE SEQUENCE [LARGE SCALE GENOMIC DNA]</scope>
    <source>
        <strain evidence="2 3">GH2-4</strain>
    </source>
</reference>
<sequence>MLRRCEGFSLLEVLVAFNIFVGGIAMYYPIILTVQERKLENELTERSIHLLTSAFYEYVETGKVAHTTFENVSGISARLTTNYKGDLLEICVEVDQNQFLIVEDRCIYAKK</sequence>
<keyword evidence="1" id="KW-0812">Transmembrane</keyword>
<keyword evidence="1" id="KW-0472">Membrane</keyword>
<name>A0A1E5LFP3_9BACI</name>
<proteinExistence type="predicted"/>
<accession>A0A1E5LFP3</accession>
<protein>
    <submittedName>
        <fullName evidence="2">Uncharacterized protein</fullName>
    </submittedName>
</protein>
<comment type="caution">
    <text evidence="2">The sequence shown here is derived from an EMBL/GenBank/DDBJ whole genome shotgun (WGS) entry which is preliminary data.</text>
</comment>
<dbReference type="AlphaFoldDB" id="A0A1E5LFP3"/>
<evidence type="ECO:0000313" key="3">
    <source>
        <dbReference type="Proteomes" id="UP000095209"/>
    </source>
</evidence>
<evidence type="ECO:0000256" key="1">
    <source>
        <dbReference type="SAM" id="Phobius"/>
    </source>
</evidence>
<dbReference type="EMBL" id="MJEH01000021">
    <property type="protein sequence ID" value="OEH92883.1"/>
    <property type="molecule type" value="Genomic_DNA"/>
</dbReference>
<evidence type="ECO:0000313" key="2">
    <source>
        <dbReference type="EMBL" id="OEH92883.1"/>
    </source>
</evidence>
<feature type="transmembrane region" description="Helical" evidence="1">
    <location>
        <begin position="7"/>
        <end position="28"/>
    </location>
</feature>
<keyword evidence="3" id="KW-1185">Reference proteome</keyword>
<dbReference type="Proteomes" id="UP000095209">
    <property type="component" value="Unassembled WGS sequence"/>
</dbReference>
<keyword evidence="1" id="KW-1133">Transmembrane helix</keyword>